<reference evidence="3" key="1">
    <citation type="journal article" date="2019" name="Int. J. Syst. Evol. Microbiol.">
        <title>The Global Catalogue of Microorganisms (GCM) 10K type strain sequencing project: providing services to taxonomists for standard genome sequencing and annotation.</title>
        <authorList>
            <consortium name="The Broad Institute Genomics Platform"/>
            <consortium name="The Broad Institute Genome Sequencing Center for Infectious Disease"/>
            <person name="Wu L."/>
            <person name="Ma J."/>
        </authorList>
    </citation>
    <scope>NUCLEOTIDE SEQUENCE [LARGE SCALE GENOMIC DNA]</scope>
    <source>
        <strain evidence="3">KCTC 42903</strain>
    </source>
</reference>
<evidence type="ECO:0000313" key="2">
    <source>
        <dbReference type="EMBL" id="MFD2533522.1"/>
    </source>
</evidence>
<dbReference type="EMBL" id="JBHULK010000001">
    <property type="protein sequence ID" value="MFD2533522.1"/>
    <property type="molecule type" value="Genomic_DNA"/>
</dbReference>
<name>A0ABW5JQ22_9FLAO</name>
<feature type="transmembrane region" description="Helical" evidence="1">
    <location>
        <begin position="41"/>
        <end position="61"/>
    </location>
</feature>
<proteinExistence type="predicted"/>
<evidence type="ECO:0000256" key="1">
    <source>
        <dbReference type="SAM" id="Phobius"/>
    </source>
</evidence>
<organism evidence="2 3">
    <name type="scientific">Gelatiniphilus marinus</name>
    <dbReference type="NCBI Taxonomy" id="1759464"/>
    <lineage>
        <taxon>Bacteria</taxon>
        <taxon>Pseudomonadati</taxon>
        <taxon>Bacteroidota</taxon>
        <taxon>Flavobacteriia</taxon>
        <taxon>Flavobacteriales</taxon>
        <taxon>Flavobacteriaceae</taxon>
        <taxon>Gelatiniphilus</taxon>
    </lineage>
</organism>
<keyword evidence="1" id="KW-1133">Transmembrane helix</keyword>
<feature type="transmembrane region" description="Helical" evidence="1">
    <location>
        <begin position="81"/>
        <end position="103"/>
    </location>
</feature>
<dbReference type="Proteomes" id="UP001597441">
    <property type="component" value="Unassembled WGS sequence"/>
</dbReference>
<dbReference type="RefSeq" id="WP_388012295.1">
    <property type="nucleotide sequence ID" value="NZ_JBHUDT010000001.1"/>
</dbReference>
<comment type="caution">
    <text evidence="2">The sequence shown here is derived from an EMBL/GenBank/DDBJ whole genome shotgun (WGS) entry which is preliminary data.</text>
</comment>
<protein>
    <submittedName>
        <fullName evidence="2">Uncharacterized protein</fullName>
    </submittedName>
</protein>
<accession>A0ABW5JQ22</accession>
<sequence length="106" mass="11405">MENVDALQMQFAITGLINGLIHLIILIASILIVVKNKSVAAILLLIGSLLVSMGFAGGFIYNVLAAQKGPEAIVNAQVTLSFFNAFSFLVFGIGLFLLALNYYKKK</sequence>
<keyword evidence="3" id="KW-1185">Reference proteome</keyword>
<feature type="transmembrane region" description="Helical" evidence="1">
    <location>
        <begin position="12"/>
        <end position="34"/>
    </location>
</feature>
<evidence type="ECO:0000313" key="3">
    <source>
        <dbReference type="Proteomes" id="UP001597441"/>
    </source>
</evidence>
<keyword evidence="1" id="KW-0472">Membrane</keyword>
<gene>
    <name evidence="2" type="ORF">ACFSQS_00285</name>
</gene>
<keyword evidence="1" id="KW-0812">Transmembrane</keyword>